<evidence type="ECO:0000256" key="4">
    <source>
        <dbReference type="PROSITE-ProRule" id="PRU01248"/>
    </source>
</evidence>
<evidence type="ECO:0000256" key="1">
    <source>
        <dbReference type="ARBA" id="ARBA00022908"/>
    </source>
</evidence>
<dbReference type="Gene3D" id="1.10.443.10">
    <property type="entry name" value="Intergrase catalytic core"/>
    <property type="match status" value="1"/>
</dbReference>
<dbReference type="InterPro" id="IPR002104">
    <property type="entry name" value="Integrase_catalytic"/>
</dbReference>
<dbReference type="Pfam" id="PF00589">
    <property type="entry name" value="Phage_integrase"/>
    <property type="match status" value="1"/>
</dbReference>
<evidence type="ECO:0000313" key="7">
    <source>
        <dbReference type="Proteomes" id="UP000749334"/>
    </source>
</evidence>
<dbReference type="InterPro" id="IPR010998">
    <property type="entry name" value="Integrase_recombinase_N"/>
</dbReference>
<reference evidence="6" key="1">
    <citation type="journal article" date="2021" name="PeerJ">
        <title>Extensive microbial diversity within the chicken gut microbiome revealed by metagenomics and culture.</title>
        <authorList>
            <person name="Gilroy R."/>
            <person name="Ravi A."/>
            <person name="Getino M."/>
            <person name="Pursley I."/>
            <person name="Horton D.L."/>
            <person name="Alikhan N.F."/>
            <person name="Baker D."/>
            <person name="Gharbi K."/>
            <person name="Hall N."/>
            <person name="Watson M."/>
            <person name="Adriaenssens E.M."/>
            <person name="Foster-Nyarko E."/>
            <person name="Jarju S."/>
            <person name="Secka A."/>
            <person name="Antonio M."/>
            <person name="Oren A."/>
            <person name="Chaudhuri R.R."/>
            <person name="La Ragione R."/>
            <person name="Hildebrand F."/>
            <person name="Pallen M.J."/>
        </authorList>
    </citation>
    <scope>NUCLEOTIDE SEQUENCE</scope>
    <source>
        <strain evidence="6">ChiHjej11B10-15683</strain>
    </source>
</reference>
<proteinExistence type="predicted"/>
<evidence type="ECO:0000313" key="6">
    <source>
        <dbReference type="EMBL" id="HJF74107.1"/>
    </source>
</evidence>
<dbReference type="Gene3D" id="3.30.160.60">
    <property type="entry name" value="Classic Zinc Finger"/>
    <property type="match status" value="1"/>
</dbReference>
<dbReference type="GO" id="GO:0015074">
    <property type="term" value="P:DNA integration"/>
    <property type="evidence" value="ECO:0007669"/>
    <property type="project" value="UniProtKB-KW"/>
</dbReference>
<dbReference type="EMBL" id="DYVQ01000071">
    <property type="protein sequence ID" value="HJF74107.1"/>
    <property type="molecule type" value="Genomic_DNA"/>
</dbReference>
<sequence>MARPRKRENQGLPQNVVCHNRLRKKTGKVVKYYYYILEDGKQKSLGMDKELAILEAAKLNYNNKIQLHNLLFVDVVNRYKEEVIPTKAYNTQNSNLSALRFLLKFFKDAPLDQIEPKHIKQYLDWRKSSPTSANNEITLFHHIWAMAKAWGYTKFACPSEGIKKHKIKARDVYIEDYIYDLVYRNGDQEMKDLMDIAYLTAQRPIDVVNIHSSHIYDGILHITQQKTGTKLRILLQGKLADIIYARLENITKGYLFSNRWGRKLSRRTLTERFAELREKLIRQYPELEKELANFQFRDLRAKAGTDKSLAENEEAARKQLGHTSLQMTKRYIRKDKPIAPTK</sequence>
<protein>
    <submittedName>
        <fullName evidence="6">Tyrosine-type recombinase/integrase</fullName>
    </submittedName>
</protein>
<keyword evidence="1" id="KW-0229">DNA integration</keyword>
<dbReference type="InterPro" id="IPR044068">
    <property type="entry name" value="CB"/>
</dbReference>
<organism evidence="6 7">
    <name type="scientific">Gallibacterium anatis</name>
    <dbReference type="NCBI Taxonomy" id="750"/>
    <lineage>
        <taxon>Bacteria</taxon>
        <taxon>Pseudomonadati</taxon>
        <taxon>Pseudomonadota</taxon>
        <taxon>Gammaproteobacteria</taxon>
        <taxon>Pasteurellales</taxon>
        <taxon>Pasteurellaceae</taxon>
        <taxon>Gallibacterium</taxon>
    </lineage>
</organism>
<dbReference type="InterPro" id="IPR025269">
    <property type="entry name" value="SAM-like_dom"/>
</dbReference>
<evidence type="ECO:0000259" key="5">
    <source>
        <dbReference type="PROSITE" id="PS51900"/>
    </source>
</evidence>
<dbReference type="PROSITE" id="PS51900">
    <property type="entry name" value="CB"/>
    <property type="match status" value="1"/>
</dbReference>
<dbReference type="GO" id="GO:0006310">
    <property type="term" value="P:DNA recombination"/>
    <property type="evidence" value="ECO:0007669"/>
    <property type="project" value="UniProtKB-KW"/>
</dbReference>
<dbReference type="InterPro" id="IPR013762">
    <property type="entry name" value="Integrase-like_cat_sf"/>
</dbReference>
<dbReference type="Pfam" id="PF13102">
    <property type="entry name" value="Phage_int_SAM_5"/>
    <property type="match status" value="1"/>
</dbReference>
<dbReference type="SUPFAM" id="SSF56349">
    <property type="entry name" value="DNA breaking-rejoining enzymes"/>
    <property type="match status" value="1"/>
</dbReference>
<keyword evidence="3" id="KW-0233">DNA recombination</keyword>
<gene>
    <name evidence="6" type="ORF">K8W15_07985</name>
</gene>
<dbReference type="AlphaFoldDB" id="A0A921L1J9"/>
<dbReference type="GO" id="GO:0003677">
    <property type="term" value="F:DNA binding"/>
    <property type="evidence" value="ECO:0007669"/>
    <property type="project" value="UniProtKB-UniRule"/>
</dbReference>
<keyword evidence="2 4" id="KW-0238">DNA-binding</keyword>
<evidence type="ECO:0000256" key="2">
    <source>
        <dbReference type="ARBA" id="ARBA00023125"/>
    </source>
</evidence>
<dbReference type="InterPro" id="IPR011010">
    <property type="entry name" value="DNA_brk_join_enz"/>
</dbReference>
<feature type="domain" description="Core-binding (CB)" evidence="5">
    <location>
        <begin position="70"/>
        <end position="148"/>
    </location>
</feature>
<dbReference type="Gene3D" id="1.10.150.130">
    <property type="match status" value="1"/>
</dbReference>
<accession>A0A921L1J9</accession>
<evidence type="ECO:0000256" key="3">
    <source>
        <dbReference type="ARBA" id="ARBA00023172"/>
    </source>
</evidence>
<comment type="caution">
    <text evidence="6">The sequence shown here is derived from an EMBL/GenBank/DDBJ whole genome shotgun (WGS) entry which is preliminary data.</text>
</comment>
<reference evidence="6" key="2">
    <citation type="submission" date="2021-09" db="EMBL/GenBank/DDBJ databases">
        <authorList>
            <person name="Gilroy R."/>
        </authorList>
    </citation>
    <scope>NUCLEOTIDE SEQUENCE</scope>
    <source>
        <strain evidence="6">ChiHjej11B10-15683</strain>
    </source>
</reference>
<name>A0A921L1J9_9PAST</name>
<dbReference type="Proteomes" id="UP000749334">
    <property type="component" value="Unassembled WGS sequence"/>
</dbReference>